<dbReference type="Proteomes" id="UP000789860">
    <property type="component" value="Unassembled WGS sequence"/>
</dbReference>
<protein>
    <submittedName>
        <fullName evidence="1">2858_t:CDS:1</fullName>
    </submittedName>
</protein>
<sequence length="155" mass="17634">HLSRSKVHITKYNQMGKVIWSQWARLIALNAGVFETIGGIFGLFYRIFTFEPLTNSFEPIFDPINIIAIICIVLGFIIVAIEMPVFPFKDTFVTTSFVPRIILYVPICVISILNYQNVNPALYLLIATIMYIAAVVGGEENHRSKQNDLRRKLVV</sequence>
<name>A0ACA9KL81_9GLOM</name>
<accession>A0ACA9KL81</accession>
<comment type="caution">
    <text evidence="1">The sequence shown here is derived from an EMBL/GenBank/DDBJ whole genome shotgun (WGS) entry which is preliminary data.</text>
</comment>
<proteinExistence type="predicted"/>
<evidence type="ECO:0000313" key="1">
    <source>
        <dbReference type="EMBL" id="CAG8479877.1"/>
    </source>
</evidence>
<organism evidence="1 2">
    <name type="scientific">Scutellospora calospora</name>
    <dbReference type="NCBI Taxonomy" id="85575"/>
    <lineage>
        <taxon>Eukaryota</taxon>
        <taxon>Fungi</taxon>
        <taxon>Fungi incertae sedis</taxon>
        <taxon>Mucoromycota</taxon>
        <taxon>Glomeromycotina</taxon>
        <taxon>Glomeromycetes</taxon>
        <taxon>Diversisporales</taxon>
        <taxon>Gigasporaceae</taxon>
        <taxon>Scutellospora</taxon>
    </lineage>
</organism>
<reference evidence="1" key="1">
    <citation type="submission" date="2021-06" db="EMBL/GenBank/DDBJ databases">
        <authorList>
            <person name="Kallberg Y."/>
            <person name="Tangrot J."/>
            <person name="Rosling A."/>
        </authorList>
    </citation>
    <scope>NUCLEOTIDE SEQUENCE</scope>
    <source>
        <strain evidence="1">AU212A</strain>
    </source>
</reference>
<dbReference type="EMBL" id="CAJVPM010002094">
    <property type="protein sequence ID" value="CAG8479877.1"/>
    <property type="molecule type" value="Genomic_DNA"/>
</dbReference>
<gene>
    <name evidence="1" type="ORF">SCALOS_LOCUS2377</name>
</gene>
<feature type="non-terminal residue" evidence="1">
    <location>
        <position position="1"/>
    </location>
</feature>
<evidence type="ECO:0000313" key="2">
    <source>
        <dbReference type="Proteomes" id="UP000789860"/>
    </source>
</evidence>
<keyword evidence="2" id="KW-1185">Reference proteome</keyword>